<evidence type="ECO:0000313" key="5">
    <source>
        <dbReference type="Proteomes" id="UP001186944"/>
    </source>
</evidence>
<dbReference type="PANTHER" id="PTHR13067">
    <property type="entry name" value="CASPASE-ACTIVATED DNASE"/>
    <property type="match status" value="1"/>
</dbReference>
<reference evidence="4" key="1">
    <citation type="submission" date="2019-08" db="EMBL/GenBank/DDBJ databases">
        <title>The improved chromosome-level genome for the pearl oyster Pinctada fucata martensii using PacBio sequencing and Hi-C.</title>
        <authorList>
            <person name="Zheng Z."/>
        </authorList>
    </citation>
    <scope>NUCLEOTIDE SEQUENCE</scope>
    <source>
        <strain evidence="4">ZZ-2019</strain>
        <tissue evidence="4">Adductor muscle</tissue>
    </source>
</reference>
<proteinExistence type="predicted"/>
<sequence>MTFLGRFLSLFNGGMRAYKVQDVKREARIGVTAKNFQELLVKGCQKLKLDPDEVTVVIEDDGTEVTDDAFFKKLPAQTVFVFLREGEKWRGAGALIHDALSKLYNATRKNEIAGQIRDLLAAEDAPEKIHIISQYLEMMETNSSSENRNDHEDWFEGLNKKYKTKSEVMRHNAQTRIRSYYVTAKDQIEKEAEGDHKYYLSDLLDELYEKLKKSDFQGTYFDRSAASKDRLCDKGGWFKCQGPFDSPSCDKYHTINPYASKGYRQLFGLWNLDHIIEKSREVIPTLIEAAKNKPKHKNLKPDAVYKLLFTRDNLKLVQVGCHKKAARTSGKCKWQDFCT</sequence>
<organism evidence="4 5">
    <name type="scientific">Pinctada imbricata</name>
    <name type="common">Atlantic pearl-oyster</name>
    <name type="synonym">Pinctada martensii</name>
    <dbReference type="NCBI Taxonomy" id="66713"/>
    <lineage>
        <taxon>Eukaryota</taxon>
        <taxon>Metazoa</taxon>
        <taxon>Spiralia</taxon>
        <taxon>Lophotrochozoa</taxon>
        <taxon>Mollusca</taxon>
        <taxon>Bivalvia</taxon>
        <taxon>Autobranchia</taxon>
        <taxon>Pteriomorphia</taxon>
        <taxon>Pterioida</taxon>
        <taxon>Pterioidea</taxon>
        <taxon>Pteriidae</taxon>
        <taxon>Pinctada</taxon>
    </lineage>
</organism>
<dbReference type="PANTHER" id="PTHR13067:SF2">
    <property type="entry name" value="CASPASE-ACTIVATED DNASE"/>
    <property type="match status" value="1"/>
</dbReference>
<dbReference type="SMART" id="SM00266">
    <property type="entry name" value="CAD"/>
    <property type="match status" value="1"/>
</dbReference>
<dbReference type="CDD" id="cd01615">
    <property type="entry name" value="CIDE_N"/>
    <property type="match status" value="1"/>
</dbReference>
<dbReference type="InterPro" id="IPR044925">
    <property type="entry name" value="His-Me_finger_sf"/>
</dbReference>
<accession>A0AA89C3V3</accession>
<keyword evidence="1 2" id="KW-0053">Apoptosis</keyword>
<gene>
    <name evidence="4" type="ORF">FSP39_012136</name>
</gene>
<dbReference type="GO" id="GO:0005737">
    <property type="term" value="C:cytoplasm"/>
    <property type="evidence" value="ECO:0007669"/>
    <property type="project" value="InterPro"/>
</dbReference>
<dbReference type="GO" id="GO:0006309">
    <property type="term" value="P:apoptotic DNA fragmentation"/>
    <property type="evidence" value="ECO:0007669"/>
    <property type="project" value="InterPro"/>
</dbReference>
<dbReference type="SUPFAM" id="SSF54277">
    <property type="entry name" value="CAD &amp; PB1 domains"/>
    <property type="match status" value="1"/>
</dbReference>
<dbReference type="InterPro" id="IPR003508">
    <property type="entry name" value="CIDE-N_dom"/>
</dbReference>
<dbReference type="Gene3D" id="3.10.20.10">
    <property type="match status" value="1"/>
</dbReference>
<dbReference type="InterPro" id="IPR039729">
    <property type="entry name" value="DFF40"/>
</dbReference>
<evidence type="ECO:0000256" key="2">
    <source>
        <dbReference type="PROSITE-ProRule" id="PRU00447"/>
    </source>
</evidence>
<evidence type="ECO:0000259" key="3">
    <source>
        <dbReference type="PROSITE" id="PS51135"/>
    </source>
</evidence>
<comment type="caution">
    <text evidence="4">The sequence shown here is derived from an EMBL/GenBank/DDBJ whole genome shotgun (WGS) entry which is preliminary data.</text>
</comment>
<name>A0AA89C3V3_PINIB</name>
<keyword evidence="5" id="KW-1185">Reference proteome</keyword>
<evidence type="ECO:0000313" key="4">
    <source>
        <dbReference type="EMBL" id="KAK3104873.1"/>
    </source>
</evidence>
<feature type="domain" description="CIDE-N" evidence="3">
    <location>
        <begin position="14"/>
        <end position="91"/>
    </location>
</feature>
<dbReference type="InterPro" id="IPR015311">
    <property type="entry name" value="DFF40_C"/>
</dbReference>
<dbReference type="Pfam" id="PF02017">
    <property type="entry name" value="CIDE-N"/>
    <property type="match status" value="1"/>
</dbReference>
<dbReference type="GO" id="GO:0005634">
    <property type="term" value="C:nucleus"/>
    <property type="evidence" value="ECO:0007669"/>
    <property type="project" value="InterPro"/>
</dbReference>
<dbReference type="Pfam" id="PF09230">
    <property type="entry name" value="DFF40"/>
    <property type="match status" value="1"/>
</dbReference>
<dbReference type="PROSITE" id="PS51135">
    <property type="entry name" value="CIDE_N"/>
    <property type="match status" value="1"/>
</dbReference>
<dbReference type="GO" id="GO:0004520">
    <property type="term" value="F:DNA endonuclease activity"/>
    <property type="evidence" value="ECO:0007669"/>
    <property type="project" value="InterPro"/>
</dbReference>
<dbReference type="Proteomes" id="UP001186944">
    <property type="component" value="Unassembled WGS sequence"/>
</dbReference>
<dbReference type="AlphaFoldDB" id="A0AA89C3V3"/>
<dbReference type="SUPFAM" id="SSF54060">
    <property type="entry name" value="His-Me finger endonucleases"/>
    <property type="match status" value="1"/>
</dbReference>
<dbReference type="GO" id="GO:0016787">
    <property type="term" value="F:hydrolase activity"/>
    <property type="evidence" value="ECO:0007669"/>
    <property type="project" value="InterPro"/>
</dbReference>
<protein>
    <recommendedName>
        <fullName evidence="3">CIDE-N domain-containing protein</fullName>
    </recommendedName>
</protein>
<evidence type="ECO:0000256" key="1">
    <source>
        <dbReference type="ARBA" id="ARBA00022703"/>
    </source>
</evidence>
<dbReference type="EMBL" id="VSWD01000004">
    <property type="protein sequence ID" value="KAK3104873.1"/>
    <property type="molecule type" value="Genomic_DNA"/>
</dbReference>